<dbReference type="SUPFAM" id="SSF56300">
    <property type="entry name" value="Metallo-dependent phosphatases"/>
    <property type="match status" value="1"/>
</dbReference>
<dbReference type="Gene3D" id="3.60.21.10">
    <property type="match status" value="1"/>
</dbReference>
<organism evidence="2 3">
    <name type="scientific">Armillaria solidipes</name>
    <dbReference type="NCBI Taxonomy" id="1076256"/>
    <lineage>
        <taxon>Eukaryota</taxon>
        <taxon>Fungi</taxon>
        <taxon>Dikarya</taxon>
        <taxon>Basidiomycota</taxon>
        <taxon>Agaricomycotina</taxon>
        <taxon>Agaricomycetes</taxon>
        <taxon>Agaricomycetidae</taxon>
        <taxon>Agaricales</taxon>
        <taxon>Marasmiineae</taxon>
        <taxon>Physalacriaceae</taxon>
        <taxon>Armillaria</taxon>
    </lineage>
</organism>
<sequence>MVYELLGHERESASEASGTTPRIRALGPNELSIDDPAAIRPLYGQMFRSRFYQDADALISTTTDRTEHASRLVAWNKAFDAILSVLCTNPCNHRTPHLCTRQEIDRFAKFKTRKGRSVTALGVIFDFTGNDHNTTVQKVEDVVNEPWFLEAIQEEPDFFLLAGHMPVARDKWPFVFDAATLISETALSIQLDGRSMSLESGRYMETIGWMSLKLDTQNESGNLTFS</sequence>
<dbReference type="InterPro" id="IPR029052">
    <property type="entry name" value="Metallo-depent_PP-like"/>
</dbReference>
<feature type="compositionally biased region" description="Basic and acidic residues" evidence="1">
    <location>
        <begin position="1"/>
        <end position="13"/>
    </location>
</feature>
<name>A0A2H3BA88_9AGAR</name>
<keyword evidence="3" id="KW-1185">Reference proteome</keyword>
<evidence type="ECO:0000256" key="1">
    <source>
        <dbReference type="SAM" id="MobiDB-lite"/>
    </source>
</evidence>
<protein>
    <recommendedName>
        <fullName evidence="4">Calcineurin-like phosphoesterase domain-containing protein</fullName>
    </recommendedName>
</protein>
<accession>A0A2H3BA88</accession>
<gene>
    <name evidence="2" type="ORF">ARMSODRAFT_373498</name>
</gene>
<dbReference type="AlphaFoldDB" id="A0A2H3BA88"/>
<proteinExistence type="predicted"/>
<evidence type="ECO:0000313" key="3">
    <source>
        <dbReference type="Proteomes" id="UP000218334"/>
    </source>
</evidence>
<feature type="region of interest" description="Disordered" evidence="1">
    <location>
        <begin position="1"/>
        <end position="21"/>
    </location>
</feature>
<evidence type="ECO:0000313" key="2">
    <source>
        <dbReference type="EMBL" id="PBK65794.1"/>
    </source>
</evidence>
<dbReference type="EMBL" id="KZ293443">
    <property type="protein sequence ID" value="PBK65794.1"/>
    <property type="molecule type" value="Genomic_DNA"/>
</dbReference>
<reference evidence="3" key="1">
    <citation type="journal article" date="2017" name="Nat. Ecol. Evol.">
        <title>Genome expansion and lineage-specific genetic innovations in the forest pathogenic fungi Armillaria.</title>
        <authorList>
            <person name="Sipos G."/>
            <person name="Prasanna A.N."/>
            <person name="Walter M.C."/>
            <person name="O'Connor E."/>
            <person name="Balint B."/>
            <person name="Krizsan K."/>
            <person name="Kiss B."/>
            <person name="Hess J."/>
            <person name="Varga T."/>
            <person name="Slot J."/>
            <person name="Riley R."/>
            <person name="Boka B."/>
            <person name="Rigling D."/>
            <person name="Barry K."/>
            <person name="Lee J."/>
            <person name="Mihaltcheva S."/>
            <person name="LaButti K."/>
            <person name="Lipzen A."/>
            <person name="Waldron R."/>
            <person name="Moloney N.M."/>
            <person name="Sperisen C."/>
            <person name="Kredics L."/>
            <person name="Vagvoelgyi C."/>
            <person name="Patrignani A."/>
            <person name="Fitzpatrick D."/>
            <person name="Nagy I."/>
            <person name="Doyle S."/>
            <person name="Anderson J.B."/>
            <person name="Grigoriev I.V."/>
            <person name="Gueldener U."/>
            <person name="Muensterkoetter M."/>
            <person name="Nagy L.G."/>
        </authorList>
    </citation>
    <scope>NUCLEOTIDE SEQUENCE [LARGE SCALE GENOMIC DNA]</scope>
    <source>
        <strain evidence="3">28-4</strain>
    </source>
</reference>
<dbReference type="STRING" id="1076256.A0A2H3BA88"/>
<dbReference type="Proteomes" id="UP000218334">
    <property type="component" value="Unassembled WGS sequence"/>
</dbReference>
<evidence type="ECO:0008006" key="4">
    <source>
        <dbReference type="Google" id="ProtNLM"/>
    </source>
</evidence>